<feature type="transmembrane region" description="Helical" evidence="1">
    <location>
        <begin position="291"/>
        <end position="308"/>
    </location>
</feature>
<dbReference type="Pfam" id="PF00535">
    <property type="entry name" value="Glycos_transf_2"/>
    <property type="match status" value="1"/>
</dbReference>
<accession>A0A7K1YAU2</accession>
<name>A0A7K1YAU2_9SPHI</name>
<evidence type="ECO:0000313" key="4">
    <source>
        <dbReference type="Proteomes" id="UP000466586"/>
    </source>
</evidence>
<dbReference type="Proteomes" id="UP000466586">
    <property type="component" value="Unassembled WGS sequence"/>
</dbReference>
<evidence type="ECO:0000256" key="1">
    <source>
        <dbReference type="SAM" id="Phobius"/>
    </source>
</evidence>
<protein>
    <submittedName>
        <fullName evidence="3">Glycosyltransferase</fullName>
    </submittedName>
</protein>
<evidence type="ECO:0000259" key="2">
    <source>
        <dbReference type="Pfam" id="PF00535"/>
    </source>
</evidence>
<dbReference type="AlphaFoldDB" id="A0A7K1YAU2"/>
<reference evidence="3 4" key="1">
    <citation type="submission" date="2019-11" db="EMBL/GenBank/DDBJ databases">
        <title>Pedobacter sp. HMF7647 Genome sequencing and assembly.</title>
        <authorList>
            <person name="Kang H."/>
            <person name="Kim H."/>
            <person name="Joh K."/>
        </authorList>
    </citation>
    <scope>NUCLEOTIDE SEQUENCE [LARGE SCALE GENOMIC DNA]</scope>
    <source>
        <strain evidence="3 4">HMF7647</strain>
    </source>
</reference>
<gene>
    <name evidence="3" type="ORF">GS399_12040</name>
</gene>
<dbReference type="InterPro" id="IPR001173">
    <property type="entry name" value="Glyco_trans_2-like"/>
</dbReference>
<keyword evidence="4" id="KW-1185">Reference proteome</keyword>
<feature type="domain" description="Glycosyltransferase 2-like" evidence="2">
    <location>
        <begin position="12"/>
        <end position="144"/>
    </location>
</feature>
<organism evidence="3 4">
    <name type="scientific">Hufsiella arboris</name>
    <dbReference type="NCBI Taxonomy" id="2695275"/>
    <lineage>
        <taxon>Bacteria</taxon>
        <taxon>Pseudomonadati</taxon>
        <taxon>Bacteroidota</taxon>
        <taxon>Sphingobacteriia</taxon>
        <taxon>Sphingobacteriales</taxon>
        <taxon>Sphingobacteriaceae</taxon>
        <taxon>Hufsiella</taxon>
    </lineage>
</organism>
<keyword evidence="1" id="KW-1133">Transmembrane helix</keyword>
<dbReference type="CDD" id="cd00761">
    <property type="entry name" value="Glyco_tranf_GTA_type"/>
    <property type="match status" value="1"/>
</dbReference>
<dbReference type="EMBL" id="WVHT01000005">
    <property type="protein sequence ID" value="MXV51705.1"/>
    <property type="molecule type" value="Genomic_DNA"/>
</dbReference>
<proteinExistence type="predicted"/>
<dbReference type="Gene3D" id="3.90.550.10">
    <property type="entry name" value="Spore Coat Polysaccharide Biosynthesis Protein SpsA, Chain A"/>
    <property type="match status" value="1"/>
</dbReference>
<dbReference type="GO" id="GO:0016758">
    <property type="term" value="F:hexosyltransferase activity"/>
    <property type="evidence" value="ECO:0007669"/>
    <property type="project" value="UniProtKB-ARBA"/>
</dbReference>
<comment type="caution">
    <text evidence="3">The sequence shown here is derived from an EMBL/GenBank/DDBJ whole genome shotgun (WGS) entry which is preliminary data.</text>
</comment>
<dbReference type="PANTHER" id="PTHR22916">
    <property type="entry name" value="GLYCOSYLTRANSFERASE"/>
    <property type="match status" value="1"/>
</dbReference>
<evidence type="ECO:0000313" key="3">
    <source>
        <dbReference type="EMBL" id="MXV51705.1"/>
    </source>
</evidence>
<sequence>MASVLKDPLLTISIPTYNRSLFLNRSLEYIEREIGFKEYPIELIISDNCSTDNTYEIIEKYVKRGLTIRYLRNNENKGPDYNIAQCYAEANGKYVLTLGDDDVLYEGAISRILEILGSENEYGVVFIQSSAFKEGVVIDRVNKMVFDNSIGFVEKINIYSSFISSNIVNKKFVDLNELHTYLNTCLIQTSLIFKAILNSKTNMYVETVLVGSQPDNTGGYDLFKVFGENFNNILDRLSYHKAGDHRVVKKIINDKLLADFFPHHIISMKRNQSKFSSTMPIQDLRKIYVNYIYYWILILPLIKLPYFFSKVYLKIFQKVSNLFLIR</sequence>
<dbReference type="InterPro" id="IPR029044">
    <property type="entry name" value="Nucleotide-diphossugar_trans"/>
</dbReference>
<dbReference type="RefSeq" id="WP_160844887.1">
    <property type="nucleotide sequence ID" value="NZ_WVHT01000005.1"/>
</dbReference>
<keyword evidence="1" id="KW-0812">Transmembrane</keyword>
<keyword evidence="1" id="KW-0472">Membrane</keyword>
<dbReference type="PANTHER" id="PTHR22916:SF3">
    <property type="entry name" value="UDP-GLCNAC:BETAGAL BETA-1,3-N-ACETYLGLUCOSAMINYLTRANSFERASE-LIKE PROTEIN 1"/>
    <property type="match status" value="1"/>
</dbReference>
<dbReference type="SUPFAM" id="SSF53448">
    <property type="entry name" value="Nucleotide-diphospho-sugar transferases"/>
    <property type="match status" value="1"/>
</dbReference>
<keyword evidence="3" id="KW-0808">Transferase</keyword>